<keyword evidence="1" id="KW-0732">Signal</keyword>
<evidence type="ECO:0000256" key="1">
    <source>
        <dbReference type="ARBA" id="ARBA00022729"/>
    </source>
</evidence>
<evidence type="ECO:0000256" key="3">
    <source>
        <dbReference type="ARBA" id="ARBA00023157"/>
    </source>
</evidence>
<sequence>MDSVFSQTGISGSCFKQRLENGKCVGLLVRVNTQTECCARGGYFLNRMLTQREYLNDHLIFELGTPNCVDACTEAGINIAAELSGGVAVQKPTCEGYYCPEGYFCRLVSGQPSCHCHPQCELTDYLSGPICTSNLRRFTDRCQLKKTYCDSPNQVFEIVPCPNAEELFCSRSSRLVDAGQVASWIDNGASTWSERQRCRRPTWLLRRLIEIRKRGGSLWLGEDQLPLERQGATPHRTDAIA</sequence>
<dbReference type="Gene3D" id="3.90.290.10">
    <property type="entry name" value="TGF-beta binding (TB) domain"/>
    <property type="match status" value="1"/>
</dbReference>
<keyword evidence="3" id="KW-1015">Disulfide bond</keyword>
<evidence type="ECO:0000256" key="2">
    <source>
        <dbReference type="ARBA" id="ARBA00022737"/>
    </source>
</evidence>
<dbReference type="WBParaSite" id="ECPE_0001101901-mRNA-1">
    <property type="protein sequence ID" value="ECPE_0001101901-mRNA-1"/>
    <property type="gene ID" value="ECPE_0001101901"/>
</dbReference>
<dbReference type="AlphaFoldDB" id="A0A183AVK0"/>
<evidence type="ECO:0000256" key="4">
    <source>
        <dbReference type="ARBA" id="ARBA00023180"/>
    </source>
</evidence>
<dbReference type="OrthoDB" id="6614329at2759"/>
<dbReference type="InterPro" id="IPR036773">
    <property type="entry name" value="TB_dom_sf"/>
</dbReference>
<reference evidence="5 6" key="2">
    <citation type="submission" date="2018-11" db="EMBL/GenBank/DDBJ databases">
        <authorList>
            <consortium name="Pathogen Informatics"/>
        </authorList>
    </citation>
    <scope>NUCLEOTIDE SEQUENCE [LARGE SCALE GENOMIC DNA]</scope>
    <source>
        <strain evidence="5 6">Egypt</strain>
    </source>
</reference>
<keyword evidence="4" id="KW-0325">Glycoprotein</keyword>
<evidence type="ECO:0000313" key="7">
    <source>
        <dbReference type="WBParaSite" id="ECPE_0001101901-mRNA-1"/>
    </source>
</evidence>
<keyword evidence="2" id="KW-0677">Repeat</keyword>
<organism evidence="7">
    <name type="scientific">Echinostoma caproni</name>
    <dbReference type="NCBI Taxonomy" id="27848"/>
    <lineage>
        <taxon>Eukaryota</taxon>
        <taxon>Metazoa</taxon>
        <taxon>Spiralia</taxon>
        <taxon>Lophotrochozoa</taxon>
        <taxon>Platyhelminthes</taxon>
        <taxon>Trematoda</taxon>
        <taxon>Digenea</taxon>
        <taxon>Plagiorchiida</taxon>
        <taxon>Echinostomata</taxon>
        <taxon>Echinostomatoidea</taxon>
        <taxon>Echinostomatidae</taxon>
        <taxon>Echinostoma</taxon>
    </lineage>
</organism>
<proteinExistence type="predicted"/>
<protein>
    <submittedName>
        <fullName evidence="7">EGF-like domain-containing protein</fullName>
    </submittedName>
</protein>
<reference evidence="7" key="1">
    <citation type="submission" date="2016-06" db="UniProtKB">
        <authorList>
            <consortium name="WormBaseParasite"/>
        </authorList>
    </citation>
    <scope>IDENTIFICATION</scope>
</reference>
<name>A0A183AVK0_9TREM</name>
<gene>
    <name evidence="5" type="ORF">ECPE_LOCUS10986</name>
</gene>
<evidence type="ECO:0000313" key="5">
    <source>
        <dbReference type="EMBL" id="VDP87913.1"/>
    </source>
</evidence>
<dbReference type="EMBL" id="UZAN01050029">
    <property type="protein sequence ID" value="VDP87913.1"/>
    <property type="molecule type" value="Genomic_DNA"/>
</dbReference>
<keyword evidence="6" id="KW-1185">Reference proteome</keyword>
<accession>A0A183AVK0</accession>
<evidence type="ECO:0000313" key="6">
    <source>
        <dbReference type="Proteomes" id="UP000272942"/>
    </source>
</evidence>
<dbReference type="Proteomes" id="UP000272942">
    <property type="component" value="Unassembled WGS sequence"/>
</dbReference>